<evidence type="ECO:0000313" key="3">
    <source>
        <dbReference type="Proteomes" id="UP000274772"/>
    </source>
</evidence>
<keyword evidence="3" id="KW-1185">Reference proteome</keyword>
<sequence length="70" mass="8226">MTFINLIKKILTHAFIFITFMSLAIHVNEIKSVNVTFLFLITYSLFNIFLKIEVINYSISVLGIRVVRRF</sequence>
<gene>
    <name evidence="2" type="ORF">JMUB590_2528</name>
</gene>
<proteinExistence type="predicted"/>
<dbReference type="EMBL" id="AP018586">
    <property type="protein sequence ID" value="BBD93565.1"/>
    <property type="molecule type" value="Genomic_DNA"/>
</dbReference>
<accession>A0ABN5W725</accession>
<keyword evidence="1" id="KW-0472">Membrane</keyword>
<reference evidence="2 3" key="1">
    <citation type="submission" date="2018-05" db="EMBL/GenBank/DDBJ databases">
        <title>Complete genome sequencing of three human clinical isolates of Staphylococcus caprae reveals virulence factors similar to those of S. epidermidis and S. capitis.</title>
        <authorList>
            <person name="Watanabe S."/>
            <person name="Cui L."/>
        </authorList>
    </citation>
    <scope>NUCLEOTIDE SEQUENCE [LARGE SCALE GENOMIC DNA]</scope>
    <source>
        <strain evidence="2 3">JMUB590</strain>
    </source>
</reference>
<protein>
    <submittedName>
        <fullName evidence="2">Uncharacterized protein</fullName>
    </submittedName>
</protein>
<feature type="transmembrane region" description="Helical" evidence="1">
    <location>
        <begin position="10"/>
        <end position="27"/>
    </location>
</feature>
<evidence type="ECO:0000256" key="1">
    <source>
        <dbReference type="SAM" id="Phobius"/>
    </source>
</evidence>
<keyword evidence="1" id="KW-1133">Transmembrane helix</keyword>
<name>A0ABN5W725_9STAP</name>
<dbReference type="Proteomes" id="UP000274772">
    <property type="component" value="Chromosome"/>
</dbReference>
<organism evidence="2 3">
    <name type="scientific">Staphylococcus caprae</name>
    <dbReference type="NCBI Taxonomy" id="29380"/>
    <lineage>
        <taxon>Bacteria</taxon>
        <taxon>Bacillati</taxon>
        <taxon>Bacillota</taxon>
        <taxon>Bacilli</taxon>
        <taxon>Bacillales</taxon>
        <taxon>Staphylococcaceae</taxon>
        <taxon>Staphylococcus</taxon>
    </lineage>
</organism>
<keyword evidence="1" id="KW-0812">Transmembrane</keyword>
<feature type="transmembrane region" description="Helical" evidence="1">
    <location>
        <begin position="33"/>
        <end position="50"/>
    </location>
</feature>
<evidence type="ECO:0000313" key="2">
    <source>
        <dbReference type="EMBL" id="BBD93565.1"/>
    </source>
</evidence>